<dbReference type="RefSeq" id="WP_184337815.1">
    <property type="nucleotide sequence ID" value="NZ_JACHIG010000001.1"/>
</dbReference>
<dbReference type="GO" id="GO:0047061">
    <property type="term" value="F:glucose-fructose oxidoreductase activity"/>
    <property type="evidence" value="ECO:0007669"/>
    <property type="project" value="UniProtKB-EC"/>
</dbReference>
<evidence type="ECO:0000259" key="2">
    <source>
        <dbReference type="Pfam" id="PF01408"/>
    </source>
</evidence>
<dbReference type="AlphaFoldDB" id="A0A7W7Y748"/>
<dbReference type="GO" id="GO:0000166">
    <property type="term" value="F:nucleotide binding"/>
    <property type="evidence" value="ECO:0007669"/>
    <property type="project" value="InterPro"/>
</dbReference>
<dbReference type="InterPro" id="IPR055170">
    <property type="entry name" value="GFO_IDH_MocA-like_dom"/>
</dbReference>
<feature type="domain" description="GFO/IDH/MocA-like oxidoreductase" evidence="3">
    <location>
        <begin position="136"/>
        <end position="276"/>
    </location>
</feature>
<evidence type="ECO:0000256" key="1">
    <source>
        <dbReference type="ARBA" id="ARBA00023002"/>
    </source>
</evidence>
<evidence type="ECO:0000313" key="5">
    <source>
        <dbReference type="Proteomes" id="UP000590740"/>
    </source>
</evidence>
<dbReference type="InterPro" id="IPR050463">
    <property type="entry name" value="Gfo/Idh/MocA_oxidrdct_glycsds"/>
</dbReference>
<feature type="domain" description="Gfo/Idh/MocA-like oxidoreductase N-terminal" evidence="2">
    <location>
        <begin position="7"/>
        <end position="126"/>
    </location>
</feature>
<dbReference type="SUPFAM" id="SSF51735">
    <property type="entry name" value="NAD(P)-binding Rossmann-fold domains"/>
    <property type="match status" value="1"/>
</dbReference>
<dbReference type="SUPFAM" id="SSF55347">
    <property type="entry name" value="Glyceraldehyde-3-phosphate dehydrogenase-like, C-terminal domain"/>
    <property type="match status" value="1"/>
</dbReference>
<gene>
    <name evidence="4" type="ORF">HNQ65_000417</name>
</gene>
<dbReference type="Gene3D" id="3.40.50.720">
    <property type="entry name" value="NAD(P)-binding Rossmann-like Domain"/>
    <property type="match status" value="1"/>
</dbReference>
<dbReference type="Pfam" id="PF01408">
    <property type="entry name" value="GFO_IDH_MocA"/>
    <property type="match status" value="1"/>
</dbReference>
<dbReference type="InterPro" id="IPR000683">
    <property type="entry name" value="Gfo/Idh/MocA-like_OxRdtase_N"/>
</dbReference>
<dbReference type="EMBL" id="JACHIG010000001">
    <property type="protein sequence ID" value="MBB5030863.1"/>
    <property type="molecule type" value="Genomic_DNA"/>
</dbReference>
<comment type="caution">
    <text evidence="4">The sequence shown here is derived from an EMBL/GenBank/DDBJ whole genome shotgun (WGS) entry which is preliminary data.</text>
</comment>
<proteinExistence type="predicted"/>
<evidence type="ECO:0000259" key="3">
    <source>
        <dbReference type="Pfam" id="PF22725"/>
    </source>
</evidence>
<protein>
    <submittedName>
        <fullName evidence="4">Glucose-fructose oxidoreductase</fullName>
        <ecNumber evidence="4">1.1.99.28</ecNumber>
    </submittedName>
</protein>
<sequence length="357" mass="39675">MSKKWRIAGINFDHFHMGDLLRQTSEHPQAEIVGICDEKPERLVEATRNFSLRPDQVFTDYRACMEQTKPDIVVLCPAASCHGDWVSKIAPYGTHIIMEKPFAGSLAEADAMVAAMQPHGKLLTVNWPLVWDAGQQTAHRLIQEGVIGEVREFHHHGGNRGPLCHGADKIEKEPSAAEKSASWFYSKAQGGGSLLDYMGYGATLGTWHLGGQSPLEVTCTWNQPEGLEVDEHAVAVLRYRLGLSKTETRWGTFTDPWTHQPQPKCGFVLKGTDGTISCYDYEPTIRVQTRARPEGYDLPVDPVVSPNRNPIENVIHHLETGAPLIGPLRLDISRIGQQIVDTAFRSAQEKRTLELLG</sequence>
<dbReference type="Proteomes" id="UP000590740">
    <property type="component" value="Unassembled WGS sequence"/>
</dbReference>
<keyword evidence="1 4" id="KW-0560">Oxidoreductase</keyword>
<name>A0A7W7Y748_9BACT</name>
<evidence type="ECO:0000313" key="4">
    <source>
        <dbReference type="EMBL" id="MBB5030863.1"/>
    </source>
</evidence>
<dbReference type="Gene3D" id="3.30.360.10">
    <property type="entry name" value="Dihydrodipicolinate Reductase, domain 2"/>
    <property type="match status" value="1"/>
</dbReference>
<reference evidence="4 5" key="1">
    <citation type="submission" date="2020-08" db="EMBL/GenBank/DDBJ databases">
        <title>Genomic Encyclopedia of Type Strains, Phase IV (KMG-IV): sequencing the most valuable type-strain genomes for metagenomic binning, comparative biology and taxonomic classification.</title>
        <authorList>
            <person name="Goeker M."/>
        </authorList>
    </citation>
    <scope>NUCLEOTIDE SEQUENCE [LARGE SCALE GENOMIC DNA]</scope>
    <source>
        <strain evidence="4 5">DSM 12252</strain>
    </source>
</reference>
<dbReference type="PANTHER" id="PTHR43818:SF11">
    <property type="entry name" value="BCDNA.GH03377"/>
    <property type="match status" value="1"/>
</dbReference>
<dbReference type="EC" id="1.1.99.28" evidence="4"/>
<dbReference type="PANTHER" id="PTHR43818">
    <property type="entry name" value="BCDNA.GH03377"/>
    <property type="match status" value="1"/>
</dbReference>
<keyword evidence="5" id="KW-1185">Reference proteome</keyword>
<accession>A0A7W7Y748</accession>
<organism evidence="4 5">
    <name type="scientific">Prosthecobacter vanneervenii</name>
    <dbReference type="NCBI Taxonomy" id="48466"/>
    <lineage>
        <taxon>Bacteria</taxon>
        <taxon>Pseudomonadati</taxon>
        <taxon>Verrucomicrobiota</taxon>
        <taxon>Verrucomicrobiia</taxon>
        <taxon>Verrucomicrobiales</taxon>
        <taxon>Verrucomicrobiaceae</taxon>
        <taxon>Prosthecobacter</taxon>
    </lineage>
</organism>
<dbReference type="Pfam" id="PF22725">
    <property type="entry name" value="GFO_IDH_MocA_C3"/>
    <property type="match status" value="1"/>
</dbReference>
<dbReference type="InterPro" id="IPR036291">
    <property type="entry name" value="NAD(P)-bd_dom_sf"/>
</dbReference>